<keyword evidence="1" id="KW-0812">Transmembrane</keyword>
<dbReference type="RefSeq" id="WP_177159766.1">
    <property type="nucleotide sequence ID" value="NZ_FOIF01000047.1"/>
</dbReference>
<reference evidence="3" key="1">
    <citation type="submission" date="2016-10" db="EMBL/GenBank/DDBJ databases">
        <authorList>
            <person name="Varghese N."/>
            <person name="Submissions S."/>
        </authorList>
    </citation>
    <scope>NUCLEOTIDE SEQUENCE [LARGE SCALE GENOMIC DNA]</scope>
    <source>
        <strain evidence="3">DSM 13577</strain>
    </source>
</reference>
<accession>A0A1I0BS34</accession>
<feature type="transmembrane region" description="Helical" evidence="1">
    <location>
        <begin position="31"/>
        <end position="54"/>
    </location>
</feature>
<evidence type="ECO:0000256" key="1">
    <source>
        <dbReference type="SAM" id="Phobius"/>
    </source>
</evidence>
<keyword evidence="1" id="KW-1133">Transmembrane helix</keyword>
<dbReference type="Proteomes" id="UP000243819">
    <property type="component" value="Unassembled WGS sequence"/>
</dbReference>
<name>A0A1I0BS34_9FIRM</name>
<protein>
    <submittedName>
        <fullName evidence="2">Uncharacterized protein</fullName>
    </submittedName>
</protein>
<dbReference type="AlphaFoldDB" id="A0A1I0BS34"/>
<keyword evidence="1" id="KW-0472">Membrane</keyword>
<dbReference type="EMBL" id="FOIF01000047">
    <property type="protein sequence ID" value="SET09421.1"/>
    <property type="molecule type" value="Genomic_DNA"/>
</dbReference>
<sequence length="58" mass="6614">MIIKVIMLLLLLMAGLSLIYQGTLHLLSQFFWGNFIELLSISILMVFFPGIYLANLIL</sequence>
<organism evidence="2 3">
    <name type="scientific">Anaerobranca gottschalkii DSM 13577</name>
    <dbReference type="NCBI Taxonomy" id="1120990"/>
    <lineage>
        <taxon>Bacteria</taxon>
        <taxon>Bacillati</taxon>
        <taxon>Bacillota</taxon>
        <taxon>Clostridia</taxon>
        <taxon>Eubacteriales</taxon>
        <taxon>Proteinivoracaceae</taxon>
        <taxon>Anaerobranca</taxon>
    </lineage>
</organism>
<gene>
    <name evidence="2" type="ORF">SAMN03080614_10474</name>
</gene>
<keyword evidence="3" id="KW-1185">Reference proteome</keyword>
<proteinExistence type="predicted"/>
<evidence type="ECO:0000313" key="2">
    <source>
        <dbReference type="EMBL" id="SET09421.1"/>
    </source>
</evidence>
<dbReference type="STRING" id="1120990.SAMN03080614_10474"/>
<evidence type="ECO:0000313" key="3">
    <source>
        <dbReference type="Proteomes" id="UP000243819"/>
    </source>
</evidence>